<feature type="chain" id="PRO_5002060981" evidence="2">
    <location>
        <begin position="18"/>
        <end position="84"/>
    </location>
</feature>
<protein>
    <submittedName>
        <fullName evidence="3">Uncharacterized protein</fullName>
    </submittedName>
</protein>
<evidence type="ECO:0000256" key="1">
    <source>
        <dbReference type="SAM" id="MobiDB-lite"/>
    </source>
</evidence>
<evidence type="ECO:0000313" key="4">
    <source>
        <dbReference type="Proteomes" id="UP000053660"/>
    </source>
</evidence>
<dbReference type="EMBL" id="KN572128">
    <property type="protein sequence ID" value="KHJ83711.1"/>
    <property type="molecule type" value="Genomic_DNA"/>
</dbReference>
<sequence>MVGRVLLPLALLITVHSRSLNENYPLHTSPTEQQHTLEEDTLQPAKKQSGPLKRSICICRHKLCPIGTRCAVTIIPGEEIGFFF</sequence>
<feature type="compositionally biased region" description="Polar residues" evidence="1">
    <location>
        <begin position="22"/>
        <end position="34"/>
    </location>
</feature>
<dbReference type="AlphaFoldDB" id="A0A0B1SIK6"/>
<organism evidence="3 4">
    <name type="scientific">Oesophagostomum dentatum</name>
    <name type="common">Nodular worm</name>
    <dbReference type="NCBI Taxonomy" id="61180"/>
    <lineage>
        <taxon>Eukaryota</taxon>
        <taxon>Metazoa</taxon>
        <taxon>Ecdysozoa</taxon>
        <taxon>Nematoda</taxon>
        <taxon>Chromadorea</taxon>
        <taxon>Rhabditida</taxon>
        <taxon>Rhabditina</taxon>
        <taxon>Rhabditomorpha</taxon>
        <taxon>Strongyloidea</taxon>
        <taxon>Strongylidae</taxon>
        <taxon>Oesophagostomum</taxon>
    </lineage>
</organism>
<feature type="signal peptide" evidence="2">
    <location>
        <begin position="1"/>
        <end position="17"/>
    </location>
</feature>
<dbReference type="Proteomes" id="UP000053660">
    <property type="component" value="Unassembled WGS sequence"/>
</dbReference>
<reference evidence="3 4" key="1">
    <citation type="submission" date="2014-03" db="EMBL/GenBank/DDBJ databases">
        <title>Draft genome of the hookworm Oesophagostomum dentatum.</title>
        <authorList>
            <person name="Mitreva M."/>
        </authorList>
    </citation>
    <scope>NUCLEOTIDE SEQUENCE [LARGE SCALE GENOMIC DNA]</scope>
    <source>
        <strain evidence="3 4">OD-Hann</strain>
    </source>
</reference>
<proteinExistence type="predicted"/>
<keyword evidence="4" id="KW-1185">Reference proteome</keyword>
<evidence type="ECO:0000313" key="3">
    <source>
        <dbReference type="EMBL" id="KHJ83711.1"/>
    </source>
</evidence>
<gene>
    <name evidence="3" type="ORF">OESDEN_16588</name>
</gene>
<evidence type="ECO:0000256" key="2">
    <source>
        <dbReference type="SAM" id="SignalP"/>
    </source>
</evidence>
<feature type="region of interest" description="Disordered" evidence="1">
    <location>
        <begin position="22"/>
        <end position="50"/>
    </location>
</feature>
<dbReference type="OrthoDB" id="10472787at2759"/>
<keyword evidence="2" id="KW-0732">Signal</keyword>
<name>A0A0B1SIK6_OESDE</name>
<accession>A0A0B1SIK6</accession>